<dbReference type="EMBL" id="CP036433">
    <property type="protein sequence ID" value="QDU93692.1"/>
    <property type="molecule type" value="Genomic_DNA"/>
</dbReference>
<organism evidence="9 10">
    <name type="scientific">Lignipirellula cremea</name>
    <dbReference type="NCBI Taxonomy" id="2528010"/>
    <lineage>
        <taxon>Bacteria</taxon>
        <taxon>Pseudomonadati</taxon>
        <taxon>Planctomycetota</taxon>
        <taxon>Planctomycetia</taxon>
        <taxon>Pirellulales</taxon>
        <taxon>Pirellulaceae</taxon>
        <taxon>Lignipirellula</taxon>
    </lineage>
</organism>
<evidence type="ECO:0000313" key="10">
    <source>
        <dbReference type="Proteomes" id="UP000317648"/>
    </source>
</evidence>
<dbReference type="PANTHER" id="PTHR43390:SF1">
    <property type="entry name" value="CHLOROPLAST PROCESSING PEPTIDASE"/>
    <property type="match status" value="1"/>
</dbReference>
<keyword evidence="10" id="KW-1185">Reference proteome</keyword>
<evidence type="ECO:0000256" key="4">
    <source>
        <dbReference type="ARBA" id="ARBA00019232"/>
    </source>
</evidence>
<dbReference type="Pfam" id="PF10502">
    <property type="entry name" value="Peptidase_S26"/>
    <property type="match status" value="2"/>
</dbReference>
<feature type="region of interest" description="Disordered" evidence="7">
    <location>
        <begin position="349"/>
        <end position="368"/>
    </location>
</feature>
<dbReference type="AlphaFoldDB" id="A0A518DPC6"/>
<dbReference type="KEGG" id="lcre:Pla8534_14730"/>
<dbReference type="PANTHER" id="PTHR43390">
    <property type="entry name" value="SIGNAL PEPTIDASE I"/>
    <property type="match status" value="1"/>
</dbReference>
<name>A0A518DPC6_9BACT</name>
<sequence>MAIPNDTPLPPTRSSRKGRRFLWACLGLVVCLTLARGAFFRGWLAPVRIAGGSMAPLVSGEHFACVCPDCGESFACDGRVETAPETIVCPNCGKRWDRPDGAALPGDCVLVDRWPYLFRAPERGDLIALRLTPDAEDWVLKRVVGLPGETMAIRQGEVYADGRLLQKSLDELRQLAVPVYDDRHRPASLPDPPRWISEGGDAWERTPTGYRCRADAGPGFAWLTYQHWRGFAAPGPRTAVSPIVDHYGYNQVLSRSLNPVRDLLLRCEVVLPGATTARFQLTRECVVEVSATRQSVRVLIGEEIASEAFFSGIQPGRQFKLEAAICDHRVLVGIGQKTIAQCDYPGTAATPAAGQASEPKDEQPDAMPDQPALAIGCRGGAMQVSDLRIARDLYYLDAAGLGRPWQAEQPLGSDEYFVLGDNCPVSQDSRHWPAGTITRHSLIGRVLQFSAP</sequence>
<evidence type="ECO:0000256" key="5">
    <source>
        <dbReference type="ARBA" id="ARBA00022801"/>
    </source>
</evidence>
<dbReference type="CDD" id="cd06530">
    <property type="entry name" value="S26_SPase_I"/>
    <property type="match status" value="2"/>
</dbReference>
<evidence type="ECO:0000256" key="2">
    <source>
        <dbReference type="ARBA" id="ARBA00009370"/>
    </source>
</evidence>
<dbReference type="InterPro" id="IPR019757">
    <property type="entry name" value="Pept_S26A_signal_pept_1_Lys-AS"/>
</dbReference>
<feature type="domain" description="Peptidase S26" evidence="8">
    <location>
        <begin position="104"/>
        <end position="170"/>
    </location>
</feature>
<comment type="similarity">
    <text evidence="2">Belongs to the peptidase S26 family.</text>
</comment>
<proteinExistence type="inferred from homology"/>
<feature type="domain" description="Peptidase S26" evidence="8">
    <location>
        <begin position="404"/>
        <end position="446"/>
    </location>
</feature>
<dbReference type="Proteomes" id="UP000317648">
    <property type="component" value="Chromosome"/>
</dbReference>
<dbReference type="OrthoDB" id="9802919at2"/>
<comment type="catalytic activity">
    <reaction evidence="1">
        <text>Cleavage of hydrophobic, N-terminal signal or leader sequences from secreted and periplasmic proteins.</text>
        <dbReference type="EC" id="3.4.21.89"/>
    </reaction>
</comment>
<dbReference type="PROSITE" id="PS00760">
    <property type="entry name" value="SPASE_I_2"/>
    <property type="match status" value="1"/>
</dbReference>
<evidence type="ECO:0000313" key="9">
    <source>
        <dbReference type="EMBL" id="QDU93692.1"/>
    </source>
</evidence>
<dbReference type="EC" id="3.4.21.89" evidence="3"/>
<dbReference type="GO" id="GO:0006465">
    <property type="term" value="P:signal peptide processing"/>
    <property type="evidence" value="ECO:0007669"/>
    <property type="project" value="InterPro"/>
</dbReference>
<dbReference type="InterPro" id="IPR000223">
    <property type="entry name" value="Pept_S26A_signal_pept_1"/>
</dbReference>
<dbReference type="PROSITE" id="PS00761">
    <property type="entry name" value="SPASE_I_3"/>
    <property type="match status" value="1"/>
</dbReference>
<dbReference type="Gene3D" id="2.10.109.10">
    <property type="entry name" value="Umud Fragment, subunit A"/>
    <property type="match status" value="2"/>
</dbReference>
<dbReference type="InterPro" id="IPR019533">
    <property type="entry name" value="Peptidase_S26"/>
</dbReference>
<dbReference type="GO" id="GO:0016020">
    <property type="term" value="C:membrane"/>
    <property type="evidence" value="ECO:0007669"/>
    <property type="project" value="InterPro"/>
</dbReference>
<evidence type="ECO:0000256" key="3">
    <source>
        <dbReference type="ARBA" id="ARBA00013208"/>
    </source>
</evidence>
<reference evidence="9 10" key="1">
    <citation type="submission" date="2019-02" db="EMBL/GenBank/DDBJ databases">
        <title>Deep-cultivation of Planctomycetes and their phenomic and genomic characterization uncovers novel biology.</title>
        <authorList>
            <person name="Wiegand S."/>
            <person name="Jogler M."/>
            <person name="Boedeker C."/>
            <person name="Pinto D."/>
            <person name="Vollmers J."/>
            <person name="Rivas-Marin E."/>
            <person name="Kohn T."/>
            <person name="Peeters S.H."/>
            <person name="Heuer A."/>
            <person name="Rast P."/>
            <person name="Oberbeckmann S."/>
            <person name="Bunk B."/>
            <person name="Jeske O."/>
            <person name="Meyerdierks A."/>
            <person name="Storesund J.E."/>
            <person name="Kallscheuer N."/>
            <person name="Luecker S."/>
            <person name="Lage O.M."/>
            <person name="Pohl T."/>
            <person name="Merkel B.J."/>
            <person name="Hornburger P."/>
            <person name="Mueller R.-W."/>
            <person name="Bruemmer F."/>
            <person name="Labrenz M."/>
            <person name="Spormann A.M."/>
            <person name="Op den Camp H."/>
            <person name="Overmann J."/>
            <person name="Amann R."/>
            <person name="Jetten M.S.M."/>
            <person name="Mascher T."/>
            <person name="Medema M.H."/>
            <person name="Devos D.P."/>
            <person name="Kaster A.-K."/>
            <person name="Ovreas L."/>
            <person name="Rohde M."/>
            <person name="Galperin M.Y."/>
            <person name="Jogler C."/>
        </authorList>
    </citation>
    <scope>NUCLEOTIDE SEQUENCE [LARGE SCALE GENOMIC DNA]</scope>
    <source>
        <strain evidence="9 10">Pla85_3_4</strain>
    </source>
</reference>
<evidence type="ECO:0000256" key="1">
    <source>
        <dbReference type="ARBA" id="ARBA00000677"/>
    </source>
</evidence>
<gene>
    <name evidence="9" type="ORF">Pla8534_14730</name>
</gene>
<dbReference type="GO" id="GO:0004252">
    <property type="term" value="F:serine-type endopeptidase activity"/>
    <property type="evidence" value="ECO:0007669"/>
    <property type="project" value="InterPro"/>
</dbReference>
<evidence type="ECO:0000256" key="7">
    <source>
        <dbReference type="SAM" id="MobiDB-lite"/>
    </source>
</evidence>
<protein>
    <recommendedName>
        <fullName evidence="4">Signal peptidase I</fullName>
        <ecNumber evidence="3">3.4.21.89</ecNumber>
    </recommendedName>
    <alternativeName>
        <fullName evidence="6">Leader peptidase I</fullName>
    </alternativeName>
</protein>
<evidence type="ECO:0000256" key="6">
    <source>
        <dbReference type="ARBA" id="ARBA00029906"/>
    </source>
</evidence>
<dbReference type="PRINTS" id="PR00727">
    <property type="entry name" value="LEADERPTASE"/>
</dbReference>
<dbReference type="GO" id="GO:0009003">
    <property type="term" value="F:signal peptidase activity"/>
    <property type="evidence" value="ECO:0007669"/>
    <property type="project" value="UniProtKB-EC"/>
</dbReference>
<dbReference type="SUPFAM" id="SSF51306">
    <property type="entry name" value="LexA/Signal peptidase"/>
    <property type="match status" value="2"/>
</dbReference>
<dbReference type="InterPro" id="IPR019758">
    <property type="entry name" value="Pept_S26A_signal_pept_1_CS"/>
</dbReference>
<evidence type="ECO:0000259" key="8">
    <source>
        <dbReference type="Pfam" id="PF10502"/>
    </source>
</evidence>
<dbReference type="InterPro" id="IPR036286">
    <property type="entry name" value="LexA/Signal_pep-like_sf"/>
</dbReference>
<dbReference type="RefSeq" id="WP_145050812.1">
    <property type="nucleotide sequence ID" value="NZ_CP036433.1"/>
</dbReference>
<keyword evidence="5" id="KW-0378">Hydrolase</keyword>
<accession>A0A518DPC6</accession>